<proteinExistence type="predicted"/>
<evidence type="ECO:0000313" key="5">
    <source>
        <dbReference type="Proteomes" id="UP000319026"/>
    </source>
</evidence>
<name>A0A5C6HE89_BACFG</name>
<dbReference type="EMBL" id="CP103216">
    <property type="protein sequence ID" value="UVR54845.1"/>
    <property type="molecule type" value="Genomic_DNA"/>
</dbReference>
<dbReference type="EMBL" id="VOHT01000005">
    <property type="protein sequence ID" value="TWV48415.1"/>
    <property type="molecule type" value="Genomic_DNA"/>
</dbReference>
<dbReference type="RefSeq" id="WP_008659760.1">
    <property type="nucleotide sequence ID" value="NZ_CABKOU010000002.1"/>
</dbReference>
<dbReference type="EMBL" id="VOHV01000005">
    <property type="protein sequence ID" value="TWV40973.1"/>
    <property type="molecule type" value="Genomic_DNA"/>
</dbReference>
<dbReference type="AlphaFoldDB" id="A0A5C6HE89"/>
<organism evidence="2 5">
    <name type="scientific">Bacteroides fragilis</name>
    <dbReference type="NCBI Taxonomy" id="817"/>
    <lineage>
        <taxon>Bacteria</taxon>
        <taxon>Pseudomonadati</taxon>
        <taxon>Bacteroidota</taxon>
        <taxon>Bacteroidia</taxon>
        <taxon>Bacteroidales</taxon>
        <taxon>Bacteroidaceae</taxon>
        <taxon>Bacteroides</taxon>
    </lineage>
</organism>
<dbReference type="Proteomes" id="UP000315444">
    <property type="component" value="Unassembled WGS sequence"/>
</dbReference>
<evidence type="ECO:0000313" key="2">
    <source>
        <dbReference type="EMBL" id="TWV48415.1"/>
    </source>
</evidence>
<dbReference type="PROSITE" id="PS51257">
    <property type="entry name" value="PROKAR_LIPOPROTEIN"/>
    <property type="match status" value="1"/>
</dbReference>
<reference evidence="1 4" key="2">
    <citation type="submission" date="2019-07" db="EMBL/GenBank/DDBJ databases">
        <title>Genome sequencing of Bacteroides fragilis.</title>
        <authorList>
            <person name="Galasyn E.V."/>
            <person name="Ruoff K.L."/>
            <person name="Price C.E."/>
            <person name="Valls R.A."/>
            <person name="O'Toole G.A."/>
        </authorList>
    </citation>
    <scope>NUCLEOTIDE SEQUENCE [LARGE SCALE GENOMIC DNA]</scope>
    <source>
        <strain evidence="1 4">AD135F_1B</strain>
    </source>
</reference>
<accession>A0A5C6HE89</accession>
<reference evidence="2 5" key="1">
    <citation type="submission" date="2019-07" db="EMBL/GenBank/DDBJ databases">
        <title>Genome Sequencing of Bacteroides fragilis.</title>
        <authorList>
            <person name="Pinto K.M."/>
            <person name="Ruoff K.L."/>
            <person name="Price C.E."/>
            <person name="Valls R.A."/>
            <person name="O'Toole G.A."/>
        </authorList>
    </citation>
    <scope>NUCLEOTIDE SEQUENCE [LARGE SCALE GENOMIC DNA]</scope>
    <source>
        <strain evidence="2 5">AD135F_3B</strain>
    </source>
</reference>
<evidence type="ECO:0008006" key="6">
    <source>
        <dbReference type="Google" id="ProtNLM"/>
    </source>
</evidence>
<evidence type="ECO:0000313" key="3">
    <source>
        <dbReference type="EMBL" id="UVR54845.1"/>
    </source>
</evidence>
<dbReference type="Proteomes" id="UP001060330">
    <property type="component" value="Chromosome"/>
</dbReference>
<protein>
    <recommendedName>
        <fullName evidence="6">Lipoprotein</fullName>
    </recommendedName>
</protein>
<gene>
    <name evidence="2" type="ORF">FSA03_13570</name>
    <name evidence="1" type="ORF">FSA06_12455</name>
    <name evidence="3" type="ORF">NXX45_13950</name>
</gene>
<evidence type="ECO:0000313" key="4">
    <source>
        <dbReference type="Proteomes" id="UP000315444"/>
    </source>
</evidence>
<sequence length="191" mass="22334">MKSWFIIILITGVFFLFSCRDSKVSFIMCSNPDNEVSIDWRGGGSYTNRILVKSWPKDSIGLYKMMINYLYDNKTVLDTLTRNENIETIFIDFFKYNQTTKNAISTKEGDYKVLKNYLGGVTYSQTAECDKWTINADRNLGYSLQLENPTDYPACANIKLDNQCDTDFYEKHKDDEIVRYYHDLFGKNQEK</sequence>
<reference evidence="3" key="3">
    <citation type="submission" date="2022-08" db="EMBL/GenBank/DDBJ databases">
        <title>Genome Sequencing of Bacteroides fragilis Group Isolates with Nanopore Technology.</title>
        <authorList>
            <person name="Tisza M.J."/>
            <person name="Smith D."/>
            <person name="Dekker J.P."/>
        </authorList>
    </citation>
    <scope>NUCLEOTIDE SEQUENCE</scope>
    <source>
        <strain evidence="3">BFG-70</strain>
    </source>
</reference>
<dbReference type="Proteomes" id="UP000319026">
    <property type="component" value="Unassembled WGS sequence"/>
</dbReference>
<evidence type="ECO:0000313" key="1">
    <source>
        <dbReference type="EMBL" id="TWV40973.1"/>
    </source>
</evidence>